<keyword evidence="3" id="KW-0489">Methyltransferase</keyword>
<keyword evidence="5" id="KW-0949">S-adenosyl-L-methionine</keyword>
<dbReference type="Pfam" id="PF01739">
    <property type="entry name" value="CheR"/>
    <property type="match status" value="1"/>
</dbReference>
<dbReference type="GO" id="GO:0032259">
    <property type="term" value="P:methylation"/>
    <property type="evidence" value="ECO:0007669"/>
    <property type="project" value="UniProtKB-KW"/>
</dbReference>
<dbReference type="InterPro" id="IPR022641">
    <property type="entry name" value="CheR_N"/>
</dbReference>
<dbReference type="InterPro" id="IPR022642">
    <property type="entry name" value="CheR_C"/>
</dbReference>
<evidence type="ECO:0000256" key="4">
    <source>
        <dbReference type="ARBA" id="ARBA00022679"/>
    </source>
</evidence>
<dbReference type="InterPro" id="IPR029063">
    <property type="entry name" value="SAM-dependent_MTases_sf"/>
</dbReference>
<protein>
    <recommendedName>
        <fullName evidence="2">protein-glutamate O-methyltransferase</fullName>
        <ecNumber evidence="2">2.1.1.80</ecNumber>
    </recommendedName>
</protein>
<evidence type="ECO:0000313" key="8">
    <source>
        <dbReference type="Proteomes" id="UP000516360"/>
    </source>
</evidence>
<comment type="catalytic activity">
    <reaction evidence="1">
        <text>L-glutamyl-[protein] + S-adenosyl-L-methionine = [protein]-L-glutamate 5-O-methyl ester + S-adenosyl-L-homocysteine</text>
        <dbReference type="Rhea" id="RHEA:24452"/>
        <dbReference type="Rhea" id="RHEA-COMP:10208"/>
        <dbReference type="Rhea" id="RHEA-COMP:10311"/>
        <dbReference type="ChEBI" id="CHEBI:29973"/>
        <dbReference type="ChEBI" id="CHEBI:57856"/>
        <dbReference type="ChEBI" id="CHEBI:59789"/>
        <dbReference type="ChEBI" id="CHEBI:82795"/>
        <dbReference type="EC" id="2.1.1.80"/>
    </reaction>
</comment>
<dbReference type="Gene3D" id="1.25.40.10">
    <property type="entry name" value="Tetratricopeptide repeat domain"/>
    <property type="match status" value="1"/>
</dbReference>
<dbReference type="SUPFAM" id="SSF47757">
    <property type="entry name" value="Chemotaxis receptor methyltransferase CheR, N-terminal domain"/>
    <property type="match status" value="1"/>
</dbReference>
<dbReference type="InterPro" id="IPR036804">
    <property type="entry name" value="CheR_N_sf"/>
</dbReference>
<dbReference type="Pfam" id="PF03705">
    <property type="entry name" value="CheR_N"/>
    <property type="match status" value="1"/>
</dbReference>
<reference evidence="7 8" key="1">
    <citation type="submission" date="2020-03" db="EMBL/GenBank/DDBJ databases">
        <title>Complete genome sequences of two sulfur-disproportionating bacterial strains T55J and Mzg5.</title>
        <authorList>
            <person name="Umezawa K."/>
            <person name="Kojima H."/>
            <person name="Kato Y."/>
            <person name="Fukui M."/>
        </authorList>
    </citation>
    <scope>NUCLEOTIDE SEQUENCE [LARGE SCALE GENOMIC DNA]</scope>
    <source>
        <strain evidence="7 8">T55J</strain>
    </source>
</reference>
<evidence type="ECO:0000313" key="7">
    <source>
        <dbReference type="EMBL" id="BCB95189.1"/>
    </source>
</evidence>
<evidence type="ECO:0000256" key="5">
    <source>
        <dbReference type="ARBA" id="ARBA00022691"/>
    </source>
</evidence>
<dbReference type="Proteomes" id="UP000516360">
    <property type="component" value="Chromosome"/>
</dbReference>
<dbReference type="RefSeq" id="WP_203472702.1">
    <property type="nucleotide sequence ID" value="NZ_AP022873.1"/>
</dbReference>
<dbReference type="Gene3D" id="3.40.50.150">
    <property type="entry name" value="Vaccinia Virus protein VP39"/>
    <property type="match status" value="1"/>
</dbReference>
<dbReference type="EMBL" id="AP022873">
    <property type="protein sequence ID" value="BCB95189.1"/>
    <property type="molecule type" value="Genomic_DNA"/>
</dbReference>
<dbReference type="GO" id="GO:0008983">
    <property type="term" value="F:protein-glutamate O-methyltransferase activity"/>
    <property type="evidence" value="ECO:0007669"/>
    <property type="project" value="UniProtKB-EC"/>
</dbReference>
<dbReference type="EC" id="2.1.1.80" evidence="2"/>
<dbReference type="KEGG" id="dtp:JZK55_01110"/>
<dbReference type="PANTHER" id="PTHR24422">
    <property type="entry name" value="CHEMOTAXIS PROTEIN METHYLTRANSFERASE"/>
    <property type="match status" value="1"/>
</dbReference>
<evidence type="ECO:0000259" key="6">
    <source>
        <dbReference type="PROSITE" id="PS50123"/>
    </source>
</evidence>
<gene>
    <name evidence="7" type="ORF">JZK55_01110</name>
</gene>
<dbReference type="InterPro" id="IPR011990">
    <property type="entry name" value="TPR-like_helical_dom_sf"/>
</dbReference>
<sequence>MGLTPFKNLFRDKCGFRFNDIRDYNLEKGVRSRMESTGSKSYEDYYLLVTSDKEEFNSLVNFITVNETYFYREPFHLHLFVERLIPELLQTKNSSEKIRILSAGCSTGEEPYSILMAVLEKFGNSALNKFYISAVDIDRDAVYKAKEGIYSNFSFRTFPVELKDKYFFKLNNGGYRIKDELRNNVNFYVFNLLNNIYPTYLCNMDVIFYRNVSIYFESDVQKMIFEKLSEVLNPDGFIIVSATETMAHNIGTMRLEEIDGVFVYRKSEIKQYEANIMDVDRSNDFISNACPANRISQTIKKPSKKHIKIEPPCESESRQRHESKEKIDCNALFNKALSMANDKRYDDALKAIDEILNIEPYMKKANTLKASILLNRRQFDEAEHICQMNIQRDRWCLESILLLGIISKIKEDYDAAINRFKEAVYISSSCWLAHFYLAELHRDRGDLNKSCKEYEIAMNLIKKTAVDGHGLTFFPLTFSAEEIAHLCRHNLQKLKKAL</sequence>
<evidence type="ECO:0000256" key="2">
    <source>
        <dbReference type="ARBA" id="ARBA00012534"/>
    </source>
</evidence>
<dbReference type="SMART" id="SM00138">
    <property type="entry name" value="MeTrc"/>
    <property type="match status" value="1"/>
</dbReference>
<organism evidence="7 8">
    <name type="scientific">Dissulfurispira thermophila</name>
    <dbReference type="NCBI Taxonomy" id="2715679"/>
    <lineage>
        <taxon>Bacteria</taxon>
        <taxon>Pseudomonadati</taxon>
        <taxon>Nitrospirota</taxon>
        <taxon>Thermodesulfovibrionia</taxon>
        <taxon>Thermodesulfovibrionales</taxon>
        <taxon>Dissulfurispiraceae</taxon>
        <taxon>Dissulfurispira</taxon>
    </lineage>
</organism>
<evidence type="ECO:0000256" key="3">
    <source>
        <dbReference type="ARBA" id="ARBA00022603"/>
    </source>
</evidence>
<feature type="domain" description="CheR-type methyltransferase" evidence="6">
    <location>
        <begin position="1"/>
        <end position="269"/>
    </location>
</feature>
<dbReference type="SUPFAM" id="SSF53335">
    <property type="entry name" value="S-adenosyl-L-methionine-dependent methyltransferases"/>
    <property type="match status" value="1"/>
</dbReference>
<dbReference type="InterPro" id="IPR050903">
    <property type="entry name" value="Bact_Chemotaxis_MeTrfase"/>
</dbReference>
<dbReference type="PRINTS" id="PR00996">
    <property type="entry name" value="CHERMTFRASE"/>
</dbReference>
<dbReference type="SMART" id="SM00028">
    <property type="entry name" value="TPR"/>
    <property type="match status" value="3"/>
</dbReference>
<keyword evidence="8" id="KW-1185">Reference proteome</keyword>
<proteinExistence type="predicted"/>
<evidence type="ECO:0000256" key="1">
    <source>
        <dbReference type="ARBA" id="ARBA00001541"/>
    </source>
</evidence>
<dbReference type="Gene3D" id="1.10.155.10">
    <property type="entry name" value="Chemotaxis receptor methyltransferase CheR, N-terminal domain"/>
    <property type="match status" value="1"/>
</dbReference>
<dbReference type="PROSITE" id="PS50123">
    <property type="entry name" value="CHER"/>
    <property type="match status" value="1"/>
</dbReference>
<dbReference type="InterPro" id="IPR000780">
    <property type="entry name" value="CheR_MeTrfase"/>
</dbReference>
<name>A0A7G1GYX5_9BACT</name>
<dbReference type="SUPFAM" id="SSF48452">
    <property type="entry name" value="TPR-like"/>
    <property type="match status" value="1"/>
</dbReference>
<accession>A0A7G1GYX5</accession>
<dbReference type="PANTHER" id="PTHR24422:SF10">
    <property type="entry name" value="CHEMOTAXIS PROTEIN METHYLTRANSFERASE 2"/>
    <property type="match status" value="1"/>
</dbReference>
<keyword evidence="4" id="KW-0808">Transferase</keyword>
<dbReference type="AlphaFoldDB" id="A0A7G1GYX5"/>
<dbReference type="InterPro" id="IPR019734">
    <property type="entry name" value="TPR_rpt"/>
</dbReference>